<dbReference type="EMBL" id="SOFP01000075">
    <property type="protein sequence ID" value="TFC10418.1"/>
    <property type="molecule type" value="Genomic_DNA"/>
</dbReference>
<feature type="transmembrane region" description="Helical" evidence="1">
    <location>
        <begin position="205"/>
        <end position="222"/>
    </location>
</feature>
<dbReference type="Pfam" id="PF01757">
    <property type="entry name" value="Acyl_transf_3"/>
    <property type="match status" value="1"/>
</dbReference>
<evidence type="ECO:0000313" key="4">
    <source>
        <dbReference type="Proteomes" id="UP000298412"/>
    </source>
</evidence>
<feature type="transmembrane region" description="Helical" evidence="1">
    <location>
        <begin position="167"/>
        <end position="185"/>
    </location>
</feature>
<keyword evidence="1" id="KW-1133">Transmembrane helix</keyword>
<name>A0A4V6QGW8_9MICO</name>
<keyword evidence="1" id="KW-0812">Transmembrane</keyword>
<gene>
    <name evidence="3" type="ORF">E3O19_15570</name>
</gene>
<feature type="transmembrane region" description="Helical" evidence="1">
    <location>
        <begin position="84"/>
        <end position="102"/>
    </location>
</feature>
<dbReference type="InterPro" id="IPR002656">
    <property type="entry name" value="Acyl_transf_3_dom"/>
</dbReference>
<keyword evidence="4" id="KW-1185">Reference proteome</keyword>
<dbReference type="GO" id="GO:0009103">
    <property type="term" value="P:lipopolysaccharide biosynthetic process"/>
    <property type="evidence" value="ECO:0007669"/>
    <property type="project" value="TreeGrafter"/>
</dbReference>
<feature type="transmembrane region" description="Helical" evidence="1">
    <location>
        <begin position="286"/>
        <end position="307"/>
    </location>
</feature>
<evidence type="ECO:0000259" key="2">
    <source>
        <dbReference type="Pfam" id="PF01757"/>
    </source>
</evidence>
<dbReference type="Proteomes" id="UP000298412">
    <property type="component" value="Unassembled WGS sequence"/>
</dbReference>
<dbReference type="PANTHER" id="PTHR23028">
    <property type="entry name" value="ACETYLTRANSFERASE"/>
    <property type="match status" value="1"/>
</dbReference>
<keyword evidence="3" id="KW-0012">Acyltransferase</keyword>
<dbReference type="PANTHER" id="PTHR23028:SF53">
    <property type="entry name" value="ACYL_TRANSF_3 DOMAIN-CONTAINING PROTEIN"/>
    <property type="match status" value="1"/>
</dbReference>
<sequence length="396" mass="42710">MTSLERLGRRAPRFGYLPALDGLRAVAILAVIAQHSGIAGLHGYHGVTLFLVISGYLITRLLLQERASTGRIALKRFYARRFARLGPALVVVILATAAWLSATGVPVASYWAGVVGSLTYSTDLIEAVSGNSAVGSTFQWSWSLGVEELFYLFWPVALLLMVKWRRFTWSAAVLIAGIAGCWILRSLLIAMEAGHNRYFFAPDTNADALLLGALVAFIVVRHPHSPALKIAGQWAGPIGLLGLIALTWPYLADPITQFDKGSLGLTALASAAVLLWMATAPDSRAAALLSLPPLVFIGRLSYGIYLWNMLTIVVFTTLTGEQPAQSAMGVVWLIGLGAIAYVSWRFVETPLRDHWSRARPDRVAIAPPAQAFDARSEPALVHTLPASATQSAKTAL</sequence>
<dbReference type="GO" id="GO:0016747">
    <property type="term" value="F:acyltransferase activity, transferring groups other than amino-acyl groups"/>
    <property type="evidence" value="ECO:0007669"/>
    <property type="project" value="InterPro"/>
</dbReference>
<dbReference type="InterPro" id="IPR050879">
    <property type="entry name" value="Acyltransferase_3"/>
</dbReference>
<keyword evidence="1" id="KW-0472">Membrane</keyword>
<feature type="domain" description="Acyltransferase 3" evidence="2">
    <location>
        <begin position="18"/>
        <end position="342"/>
    </location>
</feature>
<protein>
    <submittedName>
        <fullName evidence="3">Acyltransferase</fullName>
    </submittedName>
</protein>
<dbReference type="OrthoDB" id="3404679at2"/>
<feature type="transmembrane region" description="Helical" evidence="1">
    <location>
        <begin position="263"/>
        <end position="279"/>
    </location>
</feature>
<evidence type="ECO:0000256" key="1">
    <source>
        <dbReference type="SAM" id="Phobius"/>
    </source>
</evidence>
<organism evidence="3 4">
    <name type="scientific">Cryobacterium algoritolerans</name>
    <dbReference type="NCBI Taxonomy" id="1259184"/>
    <lineage>
        <taxon>Bacteria</taxon>
        <taxon>Bacillati</taxon>
        <taxon>Actinomycetota</taxon>
        <taxon>Actinomycetes</taxon>
        <taxon>Micrococcales</taxon>
        <taxon>Microbacteriaceae</taxon>
        <taxon>Cryobacterium</taxon>
    </lineage>
</organism>
<dbReference type="AlphaFoldDB" id="A0A4V6QGW8"/>
<dbReference type="GO" id="GO:0016020">
    <property type="term" value="C:membrane"/>
    <property type="evidence" value="ECO:0007669"/>
    <property type="project" value="TreeGrafter"/>
</dbReference>
<evidence type="ECO:0000313" key="3">
    <source>
        <dbReference type="EMBL" id="TFC10418.1"/>
    </source>
</evidence>
<reference evidence="3 4" key="1">
    <citation type="submission" date="2019-03" db="EMBL/GenBank/DDBJ databases">
        <title>Genomics of glacier-inhabiting Cryobacterium strains.</title>
        <authorList>
            <person name="Liu Q."/>
            <person name="Xin Y.-H."/>
        </authorList>
    </citation>
    <scope>NUCLEOTIDE SEQUENCE [LARGE SCALE GENOMIC DNA]</scope>
    <source>
        <strain evidence="3 4">MDT1-3</strain>
    </source>
</reference>
<feature type="transmembrane region" description="Helical" evidence="1">
    <location>
        <begin position="234"/>
        <end position="251"/>
    </location>
</feature>
<feature type="transmembrane region" description="Helical" evidence="1">
    <location>
        <begin position="44"/>
        <end position="63"/>
    </location>
</feature>
<comment type="caution">
    <text evidence="3">The sequence shown here is derived from an EMBL/GenBank/DDBJ whole genome shotgun (WGS) entry which is preliminary data.</text>
</comment>
<dbReference type="RefSeq" id="WP_134569127.1">
    <property type="nucleotide sequence ID" value="NZ_SOFP01000075.1"/>
</dbReference>
<keyword evidence="3" id="KW-0808">Transferase</keyword>
<proteinExistence type="predicted"/>
<feature type="transmembrane region" description="Helical" evidence="1">
    <location>
        <begin position="21"/>
        <end position="38"/>
    </location>
</feature>
<accession>A0A4V6QGW8</accession>
<feature type="transmembrane region" description="Helical" evidence="1">
    <location>
        <begin position="327"/>
        <end position="347"/>
    </location>
</feature>